<dbReference type="GO" id="GO:0006352">
    <property type="term" value="P:DNA-templated transcription initiation"/>
    <property type="evidence" value="ECO:0007669"/>
    <property type="project" value="InterPro"/>
</dbReference>
<evidence type="ECO:0000256" key="3">
    <source>
        <dbReference type="ARBA" id="ARBA00023125"/>
    </source>
</evidence>
<dbReference type="GO" id="GO:0016987">
    <property type="term" value="F:sigma factor activity"/>
    <property type="evidence" value="ECO:0007669"/>
    <property type="project" value="UniProtKB-KW"/>
</dbReference>
<keyword evidence="2 5" id="KW-0731">Sigma factor</keyword>
<sequence>MLAEYSYTNNEAPEEKEFAEFTETGDTDSLKQYLREIGRYDLLSEEETKTLFKRIESGDKAAHDVVVEHNLRLVVKYAKSIKKAYRADEPIMDLVQAGNIGLMRAVDKFEVDKGYAFSTYASWWIKQSIIRHIFDNESSIRVPVHMSERFVTLSRTIRTFREEKGVEPTFEELSKLIKVTKKEYDIFKSLDRNVISLNSIVSEDTDSELIDFVPGGDTADPVYEETNQKMLCETINEVLAKLDARESYIVKARYGLDGMPSKTLEEIGADLGITRERVRQIETVAMKKLRTSVKAEALRAYR</sequence>
<evidence type="ECO:0000313" key="8">
    <source>
        <dbReference type="EMBL" id="HIU29148.1"/>
    </source>
</evidence>
<evidence type="ECO:0000256" key="1">
    <source>
        <dbReference type="ARBA" id="ARBA00023015"/>
    </source>
</evidence>
<dbReference type="SUPFAM" id="SSF88659">
    <property type="entry name" value="Sigma3 and sigma4 domains of RNA polymerase sigma factors"/>
    <property type="match status" value="2"/>
</dbReference>
<dbReference type="EMBL" id="DVMM01000051">
    <property type="protein sequence ID" value="HIU29148.1"/>
    <property type="molecule type" value="Genomic_DNA"/>
</dbReference>
<comment type="similarity">
    <text evidence="5">Belongs to the sigma-70 factor family.</text>
</comment>
<evidence type="ECO:0000256" key="5">
    <source>
        <dbReference type="RuleBase" id="RU362124"/>
    </source>
</evidence>
<dbReference type="InterPro" id="IPR007624">
    <property type="entry name" value="RNA_pol_sigma70_r3"/>
</dbReference>
<dbReference type="NCBIfam" id="TIGR02937">
    <property type="entry name" value="sigma70-ECF"/>
    <property type="match status" value="1"/>
</dbReference>
<evidence type="ECO:0000256" key="2">
    <source>
        <dbReference type="ARBA" id="ARBA00023082"/>
    </source>
</evidence>
<dbReference type="PANTHER" id="PTHR30603:SF47">
    <property type="entry name" value="RNA POLYMERASE SIGMA FACTOR SIGD, CHLOROPLASTIC"/>
    <property type="match status" value="1"/>
</dbReference>
<reference evidence="8" key="1">
    <citation type="submission" date="2020-10" db="EMBL/GenBank/DDBJ databases">
        <authorList>
            <person name="Gilroy R."/>
        </authorList>
    </citation>
    <scope>NUCLEOTIDE SEQUENCE</scope>
    <source>
        <strain evidence="8">CHK195-4489</strain>
    </source>
</reference>
<dbReference type="Gene3D" id="1.10.10.10">
    <property type="entry name" value="Winged helix-like DNA-binding domain superfamily/Winged helix DNA-binding domain"/>
    <property type="match status" value="2"/>
</dbReference>
<dbReference type="InterPro" id="IPR000943">
    <property type="entry name" value="RNA_pol_sigma70"/>
</dbReference>
<dbReference type="Pfam" id="PF04545">
    <property type="entry name" value="Sigma70_r4"/>
    <property type="match status" value="1"/>
</dbReference>
<dbReference type="InterPro" id="IPR009042">
    <property type="entry name" value="RNA_pol_sigma70_r1_2"/>
</dbReference>
<dbReference type="Pfam" id="PF04542">
    <property type="entry name" value="Sigma70_r2"/>
    <property type="match status" value="1"/>
</dbReference>
<dbReference type="InterPro" id="IPR014284">
    <property type="entry name" value="RNA_pol_sigma-70_dom"/>
</dbReference>
<dbReference type="Proteomes" id="UP000824089">
    <property type="component" value="Unassembled WGS sequence"/>
</dbReference>
<comment type="function">
    <text evidence="5">Sigma factors are initiation factors that promote the attachment of RNA polymerase to specific initiation sites and are then released.</text>
</comment>
<keyword evidence="3 5" id="KW-0238">DNA-binding</keyword>
<accession>A0A9D1I8F0</accession>
<dbReference type="InterPro" id="IPR007630">
    <property type="entry name" value="RNA_pol_sigma70_r4"/>
</dbReference>
<dbReference type="PIRSF" id="PIRSF000770">
    <property type="entry name" value="RNA_pol_sigma-SigE/K"/>
    <property type="match status" value="1"/>
</dbReference>
<evidence type="ECO:0000313" key="9">
    <source>
        <dbReference type="Proteomes" id="UP000824089"/>
    </source>
</evidence>
<dbReference type="InterPro" id="IPR013325">
    <property type="entry name" value="RNA_pol_sigma_r2"/>
</dbReference>
<dbReference type="PANTHER" id="PTHR30603">
    <property type="entry name" value="RNA POLYMERASE SIGMA FACTOR RPO"/>
    <property type="match status" value="1"/>
</dbReference>
<dbReference type="PRINTS" id="PR00046">
    <property type="entry name" value="SIGMA70FCT"/>
</dbReference>
<evidence type="ECO:0000256" key="4">
    <source>
        <dbReference type="ARBA" id="ARBA00023163"/>
    </source>
</evidence>
<dbReference type="SUPFAM" id="SSF88946">
    <property type="entry name" value="Sigma2 domain of RNA polymerase sigma factors"/>
    <property type="match status" value="1"/>
</dbReference>
<gene>
    <name evidence="8" type="ORF">IAD50_02500</name>
</gene>
<dbReference type="Gene3D" id="1.20.120.1810">
    <property type="match status" value="2"/>
</dbReference>
<keyword evidence="4 5" id="KW-0804">Transcription</keyword>
<name>A0A9D1I8F0_9CLOT</name>
<evidence type="ECO:0000259" key="6">
    <source>
        <dbReference type="PROSITE" id="PS00715"/>
    </source>
</evidence>
<dbReference type="AlphaFoldDB" id="A0A9D1I8F0"/>
<protein>
    <recommendedName>
        <fullName evidence="5">RNA polymerase sigma factor</fullName>
    </recommendedName>
</protein>
<dbReference type="Pfam" id="PF00140">
    <property type="entry name" value="Sigma70_r1_2"/>
    <property type="match status" value="1"/>
</dbReference>
<dbReference type="Pfam" id="PF04539">
    <property type="entry name" value="Sigma70_r3"/>
    <property type="match status" value="1"/>
</dbReference>
<dbReference type="InterPro" id="IPR007627">
    <property type="entry name" value="RNA_pol_sigma70_r2"/>
</dbReference>
<feature type="domain" description="RNA polymerase sigma-70" evidence="6">
    <location>
        <begin position="93"/>
        <end position="106"/>
    </location>
</feature>
<comment type="caution">
    <text evidence="8">The sequence shown here is derived from an EMBL/GenBank/DDBJ whole genome shotgun (WGS) entry which is preliminary data.</text>
</comment>
<evidence type="ECO:0000259" key="7">
    <source>
        <dbReference type="PROSITE" id="PS00716"/>
    </source>
</evidence>
<dbReference type="PROSITE" id="PS00716">
    <property type="entry name" value="SIGMA70_2"/>
    <property type="match status" value="1"/>
</dbReference>
<dbReference type="InterPro" id="IPR036388">
    <property type="entry name" value="WH-like_DNA-bd_sf"/>
</dbReference>
<dbReference type="CDD" id="cd06171">
    <property type="entry name" value="Sigma70_r4"/>
    <property type="match status" value="1"/>
</dbReference>
<dbReference type="InterPro" id="IPR050239">
    <property type="entry name" value="Sigma-70_RNA_pol_init_factors"/>
</dbReference>
<dbReference type="InterPro" id="IPR013324">
    <property type="entry name" value="RNA_pol_sigma_r3/r4-like"/>
</dbReference>
<reference evidence="8" key="2">
    <citation type="journal article" date="2021" name="PeerJ">
        <title>Extensive microbial diversity within the chicken gut microbiome revealed by metagenomics and culture.</title>
        <authorList>
            <person name="Gilroy R."/>
            <person name="Ravi A."/>
            <person name="Getino M."/>
            <person name="Pursley I."/>
            <person name="Horton D.L."/>
            <person name="Alikhan N.F."/>
            <person name="Baker D."/>
            <person name="Gharbi K."/>
            <person name="Hall N."/>
            <person name="Watson M."/>
            <person name="Adriaenssens E.M."/>
            <person name="Foster-Nyarko E."/>
            <person name="Jarju S."/>
            <person name="Secka A."/>
            <person name="Antonio M."/>
            <person name="Oren A."/>
            <person name="Chaudhuri R.R."/>
            <person name="La Ragione R."/>
            <person name="Hildebrand F."/>
            <person name="Pallen M.J."/>
        </authorList>
    </citation>
    <scope>NUCLEOTIDE SEQUENCE</scope>
    <source>
        <strain evidence="8">CHK195-4489</strain>
    </source>
</reference>
<proteinExistence type="inferred from homology"/>
<dbReference type="GO" id="GO:0003677">
    <property type="term" value="F:DNA binding"/>
    <property type="evidence" value="ECO:0007669"/>
    <property type="project" value="UniProtKB-KW"/>
</dbReference>
<dbReference type="PROSITE" id="PS00715">
    <property type="entry name" value="SIGMA70_1"/>
    <property type="match status" value="1"/>
</dbReference>
<organism evidence="8 9">
    <name type="scientific">Candidatus Egerieisoma faecipullorum</name>
    <dbReference type="NCBI Taxonomy" id="2840963"/>
    <lineage>
        <taxon>Bacteria</taxon>
        <taxon>Bacillati</taxon>
        <taxon>Bacillota</taxon>
        <taxon>Clostridia</taxon>
        <taxon>Eubacteriales</taxon>
        <taxon>Clostridiaceae</taxon>
        <taxon>Clostridiaceae incertae sedis</taxon>
        <taxon>Candidatus Egerieisoma</taxon>
    </lineage>
</organism>
<feature type="domain" description="RNA polymerase sigma-70" evidence="7">
    <location>
        <begin position="263"/>
        <end position="289"/>
    </location>
</feature>
<keyword evidence="1 5" id="KW-0805">Transcription regulation</keyword>